<comment type="caution">
    <text evidence="1">The sequence shown here is derived from an EMBL/GenBank/DDBJ whole genome shotgun (WGS) entry which is preliminary data.</text>
</comment>
<reference evidence="1 2" key="1">
    <citation type="submission" date="2019-09" db="EMBL/GenBank/DDBJ databases">
        <title>Genome Sequences of Streptomyces kaniharaensis ATCC 21070.</title>
        <authorList>
            <person name="Zhu W."/>
            <person name="De Crecy-Lagard V."/>
            <person name="Richards N.G."/>
        </authorList>
    </citation>
    <scope>NUCLEOTIDE SEQUENCE [LARGE SCALE GENOMIC DNA]</scope>
    <source>
        <strain evidence="1 2">SF-557</strain>
    </source>
</reference>
<accession>A0A6N7KZB3</accession>
<dbReference type="PANTHER" id="PTHR35526">
    <property type="entry name" value="ANTI-SIGMA-F FACTOR RSBW-RELATED"/>
    <property type="match status" value="1"/>
</dbReference>
<sequence>MSHLIDSAALVTSELVTNAAKTGCQCRMTVTVQLVASATVRVLVRDGSRTLPVLIQASEGGEGHRGLGLVHQLTSGRWGVTVEPLGKVVHADISR</sequence>
<keyword evidence="1" id="KW-0547">Nucleotide-binding</keyword>
<dbReference type="GO" id="GO:0005524">
    <property type="term" value="F:ATP binding"/>
    <property type="evidence" value="ECO:0007669"/>
    <property type="project" value="UniProtKB-KW"/>
</dbReference>
<keyword evidence="2" id="KW-1185">Reference proteome</keyword>
<dbReference type="CDD" id="cd16936">
    <property type="entry name" value="HATPase_RsbW-like"/>
    <property type="match status" value="1"/>
</dbReference>
<name>A0A6N7KZB3_9ACTN</name>
<evidence type="ECO:0000313" key="2">
    <source>
        <dbReference type="Proteomes" id="UP000450000"/>
    </source>
</evidence>
<protein>
    <submittedName>
        <fullName evidence="1">ATP-binding protein</fullName>
    </submittedName>
</protein>
<dbReference type="Proteomes" id="UP000450000">
    <property type="component" value="Unassembled WGS sequence"/>
</dbReference>
<dbReference type="PANTHER" id="PTHR35526:SF3">
    <property type="entry name" value="ANTI-SIGMA-F FACTOR RSBW"/>
    <property type="match status" value="1"/>
</dbReference>
<evidence type="ECO:0000313" key="1">
    <source>
        <dbReference type="EMBL" id="MQS14923.1"/>
    </source>
</evidence>
<dbReference type="InterPro" id="IPR036890">
    <property type="entry name" value="HATPase_C_sf"/>
</dbReference>
<keyword evidence="1" id="KW-0067">ATP-binding</keyword>
<dbReference type="AlphaFoldDB" id="A0A6N7KZB3"/>
<proteinExistence type="predicted"/>
<gene>
    <name evidence="1" type="ORF">F7Q99_22330</name>
</gene>
<dbReference type="EMBL" id="WBOF01000001">
    <property type="protein sequence ID" value="MQS14923.1"/>
    <property type="molecule type" value="Genomic_DNA"/>
</dbReference>
<dbReference type="InterPro" id="IPR050267">
    <property type="entry name" value="Anti-sigma-factor_SerPK"/>
</dbReference>
<organism evidence="1 2">
    <name type="scientific">Streptomyces kaniharaensis</name>
    <dbReference type="NCBI Taxonomy" id="212423"/>
    <lineage>
        <taxon>Bacteria</taxon>
        <taxon>Bacillati</taxon>
        <taxon>Actinomycetota</taxon>
        <taxon>Actinomycetes</taxon>
        <taxon>Kitasatosporales</taxon>
        <taxon>Streptomycetaceae</taxon>
        <taxon>Streptomyces</taxon>
    </lineage>
</organism>
<dbReference type="Gene3D" id="3.30.565.10">
    <property type="entry name" value="Histidine kinase-like ATPase, C-terminal domain"/>
    <property type="match status" value="1"/>
</dbReference>